<dbReference type="HOGENOM" id="CLU_2463933_0_0_3"/>
<keyword evidence="2" id="KW-1185">Reference proteome</keyword>
<accession>K9X4M9</accession>
<gene>
    <name evidence="1" type="ORF">Cylst_5619</name>
</gene>
<organism evidence="1 2">
    <name type="scientific">Cylindrospermum stagnale PCC 7417</name>
    <dbReference type="NCBI Taxonomy" id="56107"/>
    <lineage>
        <taxon>Bacteria</taxon>
        <taxon>Bacillati</taxon>
        <taxon>Cyanobacteriota</taxon>
        <taxon>Cyanophyceae</taxon>
        <taxon>Nostocales</taxon>
        <taxon>Nostocaceae</taxon>
        <taxon>Cylindrospermum</taxon>
    </lineage>
</organism>
<dbReference type="EMBL" id="CP003642">
    <property type="protein sequence ID" value="AFZ27620.1"/>
    <property type="molecule type" value="Genomic_DNA"/>
</dbReference>
<dbReference type="STRING" id="56107.Cylst_5619"/>
<proteinExistence type="predicted"/>
<evidence type="ECO:0000313" key="1">
    <source>
        <dbReference type="EMBL" id="AFZ27620.1"/>
    </source>
</evidence>
<evidence type="ECO:0000313" key="2">
    <source>
        <dbReference type="Proteomes" id="UP000010475"/>
    </source>
</evidence>
<reference evidence="1 2" key="1">
    <citation type="submission" date="2012-06" db="EMBL/GenBank/DDBJ databases">
        <title>Finished chromosome of genome of Cylindrospermum stagnale PCC 7417.</title>
        <authorList>
            <consortium name="US DOE Joint Genome Institute"/>
            <person name="Gugger M."/>
            <person name="Coursin T."/>
            <person name="Rippka R."/>
            <person name="Tandeau De Marsac N."/>
            <person name="Huntemann M."/>
            <person name="Wei C.-L."/>
            <person name="Han J."/>
            <person name="Detter J.C."/>
            <person name="Han C."/>
            <person name="Tapia R."/>
            <person name="Chen A."/>
            <person name="Kyrpides N."/>
            <person name="Mavromatis K."/>
            <person name="Markowitz V."/>
            <person name="Szeto E."/>
            <person name="Ivanova N."/>
            <person name="Pagani I."/>
            <person name="Pati A."/>
            <person name="Goodwin L."/>
            <person name="Nordberg H.P."/>
            <person name="Cantor M.N."/>
            <person name="Hua S.X."/>
            <person name="Woyke T."/>
            <person name="Kerfeld C.A."/>
        </authorList>
    </citation>
    <scope>NUCLEOTIDE SEQUENCE [LARGE SCALE GENOMIC DNA]</scope>
    <source>
        <strain evidence="1 2">PCC 7417</strain>
    </source>
</reference>
<name>K9X4M9_9NOST</name>
<dbReference type="Proteomes" id="UP000010475">
    <property type="component" value="Chromosome"/>
</dbReference>
<protein>
    <submittedName>
        <fullName evidence="1">Uncharacterized protein</fullName>
    </submittedName>
</protein>
<sequence>MILLVNYWSQLGNNRVYFHEFGKFLEKYSIFTMTTLRIFVWQKHIKVFFISTFRSKHLSFNSASRFMNSWEPVRIVKFLGGHTPNESK</sequence>
<dbReference type="KEGG" id="csg:Cylst_5619"/>
<dbReference type="AlphaFoldDB" id="K9X4M9"/>